<comment type="caution">
    <text evidence="8">The sequence shown here is derived from an EMBL/GenBank/DDBJ whole genome shotgun (WGS) entry which is preliminary data.</text>
</comment>
<dbReference type="Pfam" id="PF07690">
    <property type="entry name" value="MFS_1"/>
    <property type="match status" value="1"/>
</dbReference>
<dbReference type="InterPro" id="IPR011701">
    <property type="entry name" value="MFS"/>
</dbReference>
<evidence type="ECO:0000256" key="1">
    <source>
        <dbReference type="ARBA" id="ARBA00004651"/>
    </source>
</evidence>
<feature type="transmembrane region" description="Helical" evidence="7">
    <location>
        <begin position="248"/>
        <end position="267"/>
    </location>
</feature>
<evidence type="ECO:0000256" key="6">
    <source>
        <dbReference type="SAM" id="MobiDB-lite"/>
    </source>
</evidence>
<dbReference type="InterPro" id="IPR036259">
    <property type="entry name" value="MFS_trans_sf"/>
</dbReference>
<evidence type="ECO:0000256" key="7">
    <source>
        <dbReference type="SAM" id="Phobius"/>
    </source>
</evidence>
<dbReference type="AlphaFoldDB" id="A0A506Y1A8"/>
<feature type="transmembrane region" description="Helical" evidence="7">
    <location>
        <begin position="89"/>
        <end position="113"/>
    </location>
</feature>
<comment type="subcellular location">
    <subcellularLocation>
        <location evidence="1">Cell membrane</location>
        <topology evidence="1">Multi-pass membrane protein</topology>
    </subcellularLocation>
</comment>
<evidence type="ECO:0000256" key="4">
    <source>
        <dbReference type="ARBA" id="ARBA00022989"/>
    </source>
</evidence>
<keyword evidence="3 7" id="KW-0812">Transmembrane</keyword>
<gene>
    <name evidence="8" type="ORF">FJ657_07265</name>
</gene>
<dbReference type="OrthoDB" id="4943255at2"/>
<accession>A0A506Y1A8</accession>
<feature type="transmembrane region" description="Helical" evidence="7">
    <location>
        <begin position="383"/>
        <end position="405"/>
    </location>
</feature>
<dbReference type="Gene3D" id="1.20.1250.20">
    <property type="entry name" value="MFS general substrate transporter like domains"/>
    <property type="match status" value="1"/>
</dbReference>
<dbReference type="GO" id="GO:0005886">
    <property type="term" value="C:plasma membrane"/>
    <property type="evidence" value="ECO:0007669"/>
    <property type="project" value="UniProtKB-SubCell"/>
</dbReference>
<keyword evidence="4 7" id="KW-1133">Transmembrane helix</keyword>
<keyword evidence="5 7" id="KW-0472">Membrane</keyword>
<dbReference type="GO" id="GO:0022857">
    <property type="term" value="F:transmembrane transporter activity"/>
    <property type="evidence" value="ECO:0007669"/>
    <property type="project" value="InterPro"/>
</dbReference>
<feature type="transmembrane region" description="Helical" evidence="7">
    <location>
        <begin position="443"/>
        <end position="466"/>
    </location>
</feature>
<feature type="transmembrane region" description="Helical" evidence="7">
    <location>
        <begin position="358"/>
        <end position="377"/>
    </location>
</feature>
<dbReference type="Proteomes" id="UP000316252">
    <property type="component" value="Unassembled WGS sequence"/>
</dbReference>
<feature type="transmembrane region" description="Helical" evidence="7">
    <location>
        <begin position="332"/>
        <end position="351"/>
    </location>
</feature>
<name>A0A506Y1A8_9MICO</name>
<organism evidence="8 9">
    <name type="scientific">Schumannella soli</name>
    <dbReference type="NCBI Taxonomy" id="2590779"/>
    <lineage>
        <taxon>Bacteria</taxon>
        <taxon>Bacillati</taxon>
        <taxon>Actinomycetota</taxon>
        <taxon>Actinomycetes</taxon>
        <taxon>Micrococcales</taxon>
        <taxon>Microbacteriaceae</taxon>
        <taxon>Schumannella</taxon>
    </lineage>
</organism>
<keyword evidence="9" id="KW-1185">Reference proteome</keyword>
<reference evidence="8 9" key="1">
    <citation type="submission" date="2019-06" db="EMBL/GenBank/DDBJ databases">
        <authorList>
            <person name="Li F."/>
        </authorList>
    </citation>
    <scope>NUCLEOTIDE SEQUENCE [LARGE SCALE GENOMIC DNA]</scope>
    <source>
        <strain evidence="8 9">10F1D-1</strain>
    </source>
</reference>
<feature type="transmembrane region" description="Helical" evidence="7">
    <location>
        <begin position="222"/>
        <end position="242"/>
    </location>
</feature>
<dbReference type="PANTHER" id="PTHR23513">
    <property type="entry name" value="INTEGRAL MEMBRANE EFFLUX PROTEIN-RELATED"/>
    <property type="match status" value="1"/>
</dbReference>
<protein>
    <submittedName>
        <fullName evidence="8">MFS transporter</fullName>
    </submittedName>
</protein>
<sequence>MPLDRRQPLAAVLGGVDLETRAGEERGQGIADAALVVDQQNARARRRRDAHGTSVAAGTARPDRRARTARPAWSAVTRRIRQDRRVSELGYLTASVPLRLANAASTVVLPLLAVQHTGDIVSGGALGGALVAASLAPSVVAAPLVGALLDRTRHPRRWMMTAAIVQAVALVSVAGLDLVPLPLIVGLLVLGGIASPFYLGGMSSFVTDVIADERRAYADDGVSYNIASVGGPALAALVVAVADARVAALVTAGVAVLGAVGMLALHFTPRPLHDDLHLGRDLLAAVRALTRHRPLAAVTASGTLSQVGQGALPIAAIALAHERAGSADLGGWIVTAFALGALAGGVAYALLPVRMRPEAVMGGGFAVVGLLTLVAVVDLGMPFTLLVVGLSGVVVAPSASAMLLLRKQQSRPRVRSQVFTIGSGLRTAAAALGAALVGQLGGAPAGLLLALIGAVWLVSAAIMLAFPRGAQPIDAIA</sequence>
<keyword evidence="2" id="KW-1003">Cell membrane</keyword>
<evidence type="ECO:0000256" key="3">
    <source>
        <dbReference type="ARBA" id="ARBA00022692"/>
    </source>
</evidence>
<dbReference type="PANTHER" id="PTHR23513:SF11">
    <property type="entry name" value="STAPHYLOFERRIN A TRANSPORTER"/>
    <property type="match status" value="1"/>
</dbReference>
<feature type="region of interest" description="Disordered" evidence="6">
    <location>
        <begin position="44"/>
        <end position="69"/>
    </location>
</feature>
<proteinExistence type="predicted"/>
<evidence type="ECO:0000256" key="5">
    <source>
        <dbReference type="ARBA" id="ARBA00023136"/>
    </source>
</evidence>
<evidence type="ECO:0000313" key="8">
    <source>
        <dbReference type="EMBL" id="TPW75673.1"/>
    </source>
</evidence>
<feature type="transmembrane region" description="Helical" evidence="7">
    <location>
        <begin position="125"/>
        <end position="146"/>
    </location>
</feature>
<dbReference type="EMBL" id="VHQG01000002">
    <property type="protein sequence ID" value="TPW75673.1"/>
    <property type="molecule type" value="Genomic_DNA"/>
</dbReference>
<evidence type="ECO:0000256" key="2">
    <source>
        <dbReference type="ARBA" id="ARBA00022475"/>
    </source>
</evidence>
<dbReference type="SUPFAM" id="SSF103473">
    <property type="entry name" value="MFS general substrate transporter"/>
    <property type="match status" value="1"/>
</dbReference>
<feature type="transmembrane region" description="Helical" evidence="7">
    <location>
        <begin position="417"/>
        <end position="437"/>
    </location>
</feature>
<evidence type="ECO:0000313" key="9">
    <source>
        <dbReference type="Proteomes" id="UP000316252"/>
    </source>
</evidence>